<gene>
    <name evidence="2" type="ORF">MCOL2_19761</name>
</gene>
<sequence>MTKQKENKSLWRALKRLWDREGERQKEKKKNKSRVPGQRAKYVGKVSFWLLILFVVIVALLGFQQARITATKIPKQKAQMANQAMTPQAAEFGRGFLQSYYTFETTDEGIQAHEKQLASYLVKGLDPQAGLNLASVQGSSRVTKVTLRDTEEKGKQKAYLTYHIEGSLLRKWTEQKEVEVKQGTKKVKKKQKQVKQETKDFAQDMVVPVEYAEGRFSVYDLPKFTVYQQKATGEAFRINPKYEPYNGSMDDIQTFLETFFKSYAEDDADKLSYLVAPTITIQGLNGTLHYKEIKEKEIRMGEDHQLLVWATVSFTNPDTGLETSTRYQLTLQKGKKEKRYLVQEWNQR</sequence>
<dbReference type="PATRIC" id="fig|1265822.4.peg.4036"/>
<keyword evidence="1" id="KW-0472">Membrane</keyword>
<dbReference type="RefSeq" id="WP_036065347.1">
    <property type="nucleotide sequence ID" value="NZ_AODM01000082.1"/>
</dbReference>
<evidence type="ECO:0000256" key="1">
    <source>
        <dbReference type="SAM" id="Phobius"/>
    </source>
</evidence>
<accession>W7DH66</accession>
<dbReference type="InterPro" id="IPR035628">
    <property type="entry name" value="TcpC_C"/>
</dbReference>
<evidence type="ECO:0000313" key="3">
    <source>
        <dbReference type="Proteomes" id="UP000019241"/>
    </source>
</evidence>
<reference evidence="2 3" key="1">
    <citation type="submission" date="2012-12" db="EMBL/GenBank/DDBJ databases">
        <title>Novel taxa of Listeriaceae from agricultural environments in the United States.</title>
        <authorList>
            <person name="den Bakker H.C."/>
            <person name="Allred A."/>
            <person name="Warchocki S."/>
            <person name="Wright E.M."/>
            <person name="Burrell A."/>
            <person name="Nightingale K.K."/>
            <person name="Kephart D."/>
            <person name="Wiedmann M."/>
        </authorList>
    </citation>
    <scope>NUCLEOTIDE SEQUENCE [LARGE SCALE GENOMIC DNA]</scope>
    <source>
        <strain evidence="2 3">FSL S10-1203</strain>
    </source>
</reference>
<protein>
    <submittedName>
        <fullName evidence="2">Putative transposase</fullName>
    </submittedName>
</protein>
<dbReference type="InterPro" id="IPR024735">
    <property type="entry name" value="TcpC"/>
</dbReference>
<comment type="caution">
    <text evidence="2">The sequence shown here is derived from an EMBL/GenBank/DDBJ whole genome shotgun (WGS) entry which is preliminary data.</text>
</comment>
<proteinExistence type="predicted"/>
<dbReference type="Proteomes" id="UP000019241">
    <property type="component" value="Unassembled WGS sequence"/>
</dbReference>
<evidence type="ECO:0000313" key="2">
    <source>
        <dbReference type="EMBL" id="EUJ44698.1"/>
    </source>
</evidence>
<dbReference type="CDD" id="cd16428">
    <property type="entry name" value="TcpC_C"/>
    <property type="match status" value="1"/>
</dbReference>
<dbReference type="EMBL" id="AODM01000082">
    <property type="protein sequence ID" value="EUJ44698.1"/>
    <property type="molecule type" value="Genomic_DNA"/>
</dbReference>
<name>W7DH66_9LIST</name>
<dbReference type="Pfam" id="PF12642">
    <property type="entry name" value="TpcC"/>
    <property type="match status" value="1"/>
</dbReference>
<dbReference type="AlphaFoldDB" id="W7DH66"/>
<organism evidence="2 3">
    <name type="scientific">Listeria fleischmannii FSL S10-1203</name>
    <dbReference type="NCBI Taxonomy" id="1265822"/>
    <lineage>
        <taxon>Bacteria</taxon>
        <taxon>Bacillati</taxon>
        <taxon>Bacillota</taxon>
        <taxon>Bacilli</taxon>
        <taxon>Bacillales</taxon>
        <taxon>Listeriaceae</taxon>
        <taxon>Listeria</taxon>
    </lineage>
</organism>
<dbReference type="CDD" id="cd16386">
    <property type="entry name" value="TcpC_N"/>
    <property type="match status" value="1"/>
</dbReference>
<keyword evidence="1" id="KW-0812">Transmembrane</keyword>
<keyword evidence="1" id="KW-1133">Transmembrane helix</keyword>
<feature type="transmembrane region" description="Helical" evidence="1">
    <location>
        <begin position="42"/>
        <end position="63"/>
    </location>
</feature>
<dbReference type="Gene3D" id="3.10.450.540">
    <property type="match status" value="1"/>
</dbReference>